<proteinExistence type="predicted"/>
<gene>
    <name evidence="1" type="ORF">RY67_1893</name>
</gene>
<dbReference type="EMBL" id="CP010411">
    <property type="protein sequence ID" value="ALE09901.1"/>
    <property type="molecule type" value="Genomic_DNA"/>
</dbReference>
<organism evidence="1 2">
    <name type="scientific">Bifidobacterium longum subsp. infantis</name>
    <dbReference type="NCBI Taxonomy" id="1682"/>
    <lineage>
        <taxon>Bacteria</taxon>
        <taxon>Bacillati</taxon>
        <taxon>Actinomycetota</taxon>
        <taxon>Actinomycetes</taxon>
        <taxon>Bifidobacteriales</taxon>
        <taxon>Bifidobacteriaceae</taxon>
        <taxon>Bifidobacterium</taxon>
    </lineage>
</organism>
<protein>
    <submittedName>
        <fullName evidence="1">Uncharacterized protein</fullName>
    </submittedName>
</protein>
<evidence type="ECO:0000313" key="2">
    <source>
        <dbReference type="Proteomes" id="UP000067206"/>
    </source>
</evidence>
<sequence>MRPAPVKLYPEDLSSSDLPRFTCQSFDVRIGAKPAVPVRDFGLFSRTRTFQFPRTT</sequence>
<dbReference type="Proteomes" id="UP000067206">
    <property type="component" value="Chromosome"/>
</dbReference>
<dbReference type="PATRIC" id="fig|1682.24.peg.1848"/>
<dbReference type="AlphaFoldDB" id="A0A0M3T6G0"/>
<reference evidence="1 2" key="1">
    <citation type="submission" date="2014-12" db="EMBL/GenBank/DDBJ databases">
        <title>Complete genome sequence of Bifidobacterium longum subsp. infantis BT1.</title>
        <authorList>
            <person name="Kim J.F."/>
            <person name="Kwak M.-J."/>
        </authorList>
    </citation>
    <scope>NUCLEOTIDE SEQUENCE [LARGE SCALE GENOMIC DNA]</scope>
    <source>
        <strain evidence="1 2">BT1</strain>
    </source>
</reference>
<evidence type="ECO:0000313" key="1">
    <source>
        <dbReference type="EMBL" id="ALE09901.1"/>
    </source>
</evidence>
<name>A0A0M3T6G0_BIFLI</name>
<accession>A0A0M3T6G0</accession>